<sequence>MSEFMPARLSTEQVYILYSSWTHLRECNVSLHEDLERARSQEDRMVYELMNQIPPVLEDGRVGRERLKKAVN</sequence>
<dbReference type="AlphaFoldDB" id="A0A101M1Q6"/>
<organism evidence="1">
    <name type="scientific">Picea glauca</name>
    <name type="common">White spruce</name>
    <name type="synonym">Pinus glauca</name>
    <dbReference type="NCBI Taxonomy" id="3330"/>
    <lineage>
        <taxon>Eukaryota</taxon>
        <taxon>Viridiplantae</taxon>
        <taxon>Streptophyta</taxon>
        <taxon>Embryophyta</taxon>
        <taxon>Tracheophyta</taxon>
        <taxon>Spermatophyta</taxon>
        <taxon>Pinopsida</taxon>
        <taxon>Pinidae</taxon>
        <taxon>Conifers I</taxon>
        <taxon>Pinales</taxon>
        <taxon>Pinaceae</taxon>
        <taxon>Picea</taxon>
    </lineage>
</organism>
<protein>
    <submittedName>
        <fullName evidence="1">Uncharacterized protein</fullName>
    </submittedName>
</protein>
<dbReference type="EMBL" id="LKAM01000003">
    <property type="protein sequence ID" value="KUM49441.1"/>
    <property type="molecule type" value="Genomic_DNA"/>
</dbReference>
<comment type="caution">
    <text evidence="1">The sequence shown here is derived from an EMBL/GenBank/DDBJ whole genome shotgun (WGS) entry which is preliminary data.</text>
</comment>
<reference evidence="1" key="1">
    <citation type="journal article" date="2015" name="Genome Biol. Evol.">
        <title>Organellar Genomes of White Spruce (Picea glauca): Assembly and Annotation.</title>
        <authorList>
            <person name="Jackman S.D."/>
            <person name="Warren R.L."/>
            <person name="Gibb E.A."/>
            <person name="Vandervalk B.P."/>
            <person name="Mohamadi H."/>
            <person name="Chu J."/>
            <person name="Raymond A."/>
            <person name="Pleasance S."/>
            <person name="Coope R."/>
            <person name="Wildung M.R."/>
            <person name="Ritland C.E."/>
            <person name="Bousquet J."/>
            <person name="Jones S.J."/>
            <person name="Bohlmann J."/>
            <person name="Birol I."/>
        </authorList>
    </citation>
    <scope>NUCLEOTIDE SEQUENCE [LARGE SCALE GENOMIC DNA]</scope>
    <source>
        <tissue evidence="1">Flushing bud</tissue>
    </source>
</reference>
<gene>
    <name evidence="1" type="ORF">ABT39_MTgene3990</name>
</gene>
<proteinExistence type="predicted"/>
<name>A0A101M1Q6_PICGL</name>
<keyword evidence="1" id="KW-0496">Mitochondrion</keyword>
<accession>A0A101M1Q6</accession>
<evidence type="ECO:0000313" key="1">
    <source>
        <dbReference type="EMBL" id="KUM49441.1"/>
    </source>
</evidence>
<geneLocation type="mitochondrion" evidence="1"/>